<keyword evidence="7" id="KW-0813">Transport</keyword>
<evidence type="ECO:0000256" key="1">
    <source>
        <dbReference type="ARBA" id="ARBA00004651"/>
    </source>
</evidence>
<comment type="caution">
    <text evidence="7">Lacks conserved residue(s) required for the propagation of feature annotation.</text>
</comment>
<keyword evidence="8" id="KW-0966">Cell projection</keyword>
<dbReference type="InterPro" id="IPR042196">
    <property type="entry name" value="FHIPEP_4"/>
</dbReference>
<dbReference type="InterPro" id="IPR001712">
    <property type="entry name" value="T3SS_FHIPEP"/>
</dbReference>
<evidence type="ECO:0000256" key="4">
    <source>
        <dbReference type="ARBA" id="ARBA00022692"/>
    </source>
</evidence>
<dbReference type="GO" id="GO:0044780">
    <property type="term" value="P:bacterial-type flagellum assembly"/>
    <property type="evidence" value="ECO:0007669"/>
    <property type="project" value="InterPro"/>
</dbReference>
<keyword evidence="7" id="KW-1006">Bacterial flagellum protein export</keyword>
<keyword evidence="8" id="KW-0282">Flagellum</keyword>
<evidence type="ECO:0000256" key="6">
    <source>
        <dbReference type="ARBA" id="ARBA00023136"/>
    </source>
</evidence>
<feature type="transmembrane region" description="Helical" evidence="7">
    <location>
        <begin position="84"/>
        <end position="101"/>
    </location>
</feature>
<protein>
    <recommendedName>
        <fullName evidence="7">Flagellar biosynthesis protein FlhA</fullName>
    </recommendedName>
</protein>
<evidence type="ECO:0000313" key="8">
    <source>
        <dbReference type="EMBL" id="GCD54143.1"/>
    </source>
</evidence>
<evidence type="ECO:0000256" key="3">
    <source>
        <dbReference type="ARBA" id="ARBA00022475"/>
    </source>
</evidence>
<accession>A0A401WXW8</accession>
<proteinExistence type="inferred from homology"/>
<dbReference type="PIRSF" id="PIRSF005419">
    <property type="entry name" value="FlhA"/>
    <property type="match status" value="1"/>
</dbReference>
<dbReference type="PRINTS" id="PR00949">
    <property type="entry name" value="TYPE3IMAPROT"/>
</dbReference>
<dbReference type="InterPro" id="IPR042193">
    <property type="entry name" value="FHIPEP_3"/>
</dbReference>
<comment type="subcellular location">
    <subcellularLocation>
        <location evidence="1 7">Cell membrane</location>
        <topology evidence="1 7">Multi-pass membrane protein</topology>
    </subcellularLocation>
</comment>
<keyword evidence="7" id="KW-1005">Bacterial flagellum biogenesis</keyword>
<feature type="transmembrane region" description="Helical" evidence="7">
    <location>
        <begin position="153"/>
        <end position="176"/>
    </location>
</feature>
<feature type="transmembrane region" description="Helical" evidence="7">
    <location>
        <begin position="328"/>
        <end position="361"/>
    </location>
</feature>
<keyword evidence="6 7" id="KW-0472">Membrane</keyword>
<reference evidence="8 9" key="1">
    <citation type="submission" date="2016-06" db="EMBL/GenBank/DDBJ databases">
        <title>Acetobacter pasteurianus NBRC 3188 whole genome sequencing project.</title>
        <authorList>
            <person name="Matsutani M."/>
            <person name="Shiwa Y."/>
            <person name="Okamoto-Kainuma A."/>
            <person name="Ishikawa M."/>
            <person name="Koizumi Y."/>
            <person name="Yoshikawa H."/>
            <person name="Yakushi T."/>
            <person name="Matsushita K."/>
        </authorList>
    </citation>
    <scope>NUCLEOTIDE SEQUENCE [LARGE SCALE GENOMIC DNA]</scope>
    <source>
        <strain evidence="8 9">NBRC 3188</strain>
    </source>
</reference>
<keyword evidence="5 7" id="KW-1133">Transmembrane helix</keyword>
<dbReference type="Proteomes" id="UP000287300">
    <property type="component" value="Unassembled WGS sequence"/>
</dbReference>
<dbReference type="EMBL" id="BDES01000077">
    <property type="protein sequence ID" value="GCD54143.1"/>
    <property type="molecule type" value="Genomic_DNA"/>
</dbReference>
<comment type="caution">
    <text evidence="8">The sequence shown here is derived from an EMBL/GenBank/DDBJ whole genome shotgun (WGS) entry which is preliminary data.</text>
</comment>
<dbReference type="RefSeq" id="WP_369689401.1">
    <property type="nucleotide sequence ID" value="NZ_BDES01000077.1"/>
</dbReference>
<keyword evidence="3 7" id="KW-1003">Cell membrane</keyword>
<keyword evidence="8" id="KW-0969">Cilium</keyword>
<dbReference type="Pfam" id="PF00771">
    <property type="entry name" value="FHIPEP"/>
    <property type="match status" value="1"/>
</dbReference>
<dbReference type="AlphaFoldDB" id="A0A401WXW8"/>
<dbReference type="NCBIfam" id="TIGR01398">
    <property type="entry name" value="FlhA"/>
    <property type="match status" value="1"/>
</dbReference>
<comment type="similarity">
    <text evidence="2 7">Belongs to the FHIPEP (flagella/HR/invasion proteins export pore) family.</text>
</comment>
<comment type="function">
    <text evidence="7">Required for formation of the rod structure of the flagellar apparatus. Together with FliI and FliH, may constitute the export apparatus of flagellin.</text>
</comment>
<dbReference type="Gene3D" id="3.40.50.12790">
    <property type="entry name" value="FHIPEP family, domain 4"/>
    <property type="match status" value="1"/>
</dbReference>
<dbReference type="Gene3D" id="1.10.8.540">
    <property type="entry name" value="FHIPEP family, domain 3"/>
    <property type="match status" value="1"/>
</dbReference>
<keyword evidence="4 7" id="KW-0812">Transmembrane</keyword>
<organism evidence="8 9">
    <name type="scientific">Acetobacter pasteurianus NBRC 3188</name>
    <dbReference type="NCBI Taxonomy" id="1226663"/>
    <lineage>
        <taxon>Bacteria</taxon>
        <taxon>Pseudomonadati</taxon>
        <taxon>Pseudomonadota</taxon>
        <taxon>Alphaproteobacteria</taxon>
        <taxon>Acetobacterales</taxon>
        <taxon>Acetobacteraceae</taxon>
        <taxon>Acetobacter</taxon>
    </lineage>
</organism>
<name>A0A401WXW8_ACEPA</name>
<sequence>MSDTNNSAPEKDVSFGKAVGIKSAILNRARNFSMLGNVVKSGGWKTFDLHRIFPGTDILLAGSVLLIIAAMFIPLPIFLLDIGLAISITLSVLILMVALFLEKPLDFTSFPSLLLLTTTFRLSLEISTTKAILSRGNEGPYAAGHVVAAFGGLLMGNDVIIGGIVFCILMVVNFMVITKGSGRIAEVAARFTLDAMPGKQMAIDQDIASGALNERQARAKRKELEAVSNFFGAMDGAAKFVRNDAIASIIIIAINIIGGLAIGVIRYSMPVADAAKTFTTLTIGDGLVSQIPALLVSLAAGIVVTKGSTDEKTDVTLFKQLGGTPKPLAIASFLAGIFAFMPGMPMVPFLIISGLTAAGAWARHKAPQVDSDGDITEVTPPAPSVPPITDLLKIDLIQLEIGFGLLTLANGDDSPLTTQIKALRRRIALELGFILPSIRIKDDMALDNDTYSIKIKEIEIGSGQVKPGRLLAILPMGANIRVTVPGEPAKEPTFNLPARWIEPSDQAKAIAEKCTVVEPSTVIITHLSESLRSHMGELLTYPETQALLDNLPHSEQKLVNDIIPSQVSLITVQRVLQALLQENVSIRDLPSILESIQEGVAQNLKGIMALTGYVRRKLSRQISSSLTTPSGYIPIITISRKWETDLMNNTTGAGDERVIAMPPKMLNQFITSLKEALHQASQREENPVLITISTNRDIVRQVVERISPSTPVVSQAELYPRCVTKTIATVA</sequence>
<feature type="transmembrane region" description="Helical" evidence="7">
    <location>
        <begin position="287"/>
        <end position="307"/>
    </location>
</feature>
<feature type="transmembrane region" description="Helical" evidence="7">
    <location>
        <begin position="245"/>
        <end position="267"/>
    </location>
</feature>
<gene>
    <name evidence="7 8" type="primary">flhA</name>
    <name evidence="8" type="ORF">NBRC3188_2840</name>
</gene>
<evidence type="ECO:0000256" key="7">
    <source>
        <dbReference type="RuleBase" id="RU364093"/>
    </source>
</evidence>
<dbReference type="PANTHER" id="PTHR30161:SF1">
    <property type="entry name" value="FLAGELLAR BIOSYNTHESIS PROTEIN FLHA-RELATED"/>
    <property type="match status" value="1"/>
</dbReference>
<dbReference type="GO" id="GO:0005886">
    <property type="term" value="C:plasma membrane"/>
    <property type="evidence" value="ECO:0007669"/>
    <property type="project" value="UniProtKB-SubCell"/>
</dbReference>
<dbReference type="PANTHER" id="PTHR30161">
    <property type="entry name" value="FLAGELLAR EXPORT PROTEIN, MEMBRANE FLHA SUBUNIT-RELATED"/>
    <property type="match status" value="1"/>
</dbReference>
<keyword evidence="7" id="KW-0653">Protein transport</keyword>
<evidence type="ECO:0000256" key="2">
    <source>
        <dbReference type="ARBA" id="ARBA00008835"/>
    </source>
</evidence>
<feature type="transmembrane region" description="Helical" evidence="7">
    <location>
        <begin position="58"/>
        <end position="78"/>
    </location>
</feature>
<dbReference type="InterPro" id="IPR042194">
    <property type="entry name" value="FHIPEP_1"/>
</dbReference>
<dbReference type="InterPro" id="IPR006301">
    <property type="entry name" value="FlhA"/>
</dbReference>
<evidence type="ECO:0000313" key="9">
    <source>
        <dbReference type="Proteomes" id="UP000287300"/>
    </source>
</evidence>
<dbReference type="GO" id="GO:0009306">
    <property type="term" value="P:protein secretion"/>
    <property type="evidence" value="ECO:0007669"/>
    <property type="project" value="InterPro"/>
</dbReference>
<evidence type="ECO:0000256" key="5">
    <source>
        <dbReference type="ARBA" id="ARBA00022989"/>
    </source>
</evidence>
<dbReference type="Gene3D" id="3.40.30.60">
    <property type="entry name" value="FHIPEP family, domain 1"/>
    <property type="match status" value="1"/>
</dbReference>